<evidence type="ECO:0008006" key="4">
    <source>
        <dbReference type="Google" id="ProtNLM"/>
    </source>
</evidence>
<comment type="caution">
    <text evidence="2">The sequence shown here is derived from an EMBL/GenBank/DDBJ whole genome shotgun (WGS) entry which is preliminary data.</text>
</comment>
<proteinExistence type="predicted"/>
<organism evidence="2 3">
    <name type="scientific">Candidatus Thiomargarita nelsonii</name>
    <dbReference type="NCBI Taxonomy" id="1003181"/>
    <lineage>
        <taxon>Bacteria</taxon>
        <taxon>Pseudomonadati</taxon>
        <taxon>Pseudomonadota</taxon>
        <taxon>Gammaproteobacteria</taxon>
        <taxon>Thiotrichales</taxon>
        <taxon>Thiotrichaceae</taxon>
        <taxon>Thiomargarita</taxon>
    </lineage>
</organism>
<gene>
    <name evidence="2" type="ORF">THIOM_001037</name>
</gene>
<dbReference type="EMBL" id="LUTY01000530">
    <property type="protein sequence ID" value="OAD23137.1"/>
    <property type="molecule type" value="Genomic_DNA"/>
</dbReference>
<reference evidence="2 3" key="1">
    <citation type="submission" date="2016-05" db="EMBL/GenBank/DDBJ databases">
        <title>Single-cell genome of chain-forming Candidatus Thiomargarita nelsonii and comparison to other large sulfur-oxidizing bacteria.</title>
        <authorList>
            <person name="Winkel M."/>
            <person name="Salman V."/>
            <person name="Woyke T."/>
            <person name="Schulz-Vogt H."/>
            <person name="Richter M."/>
            <person name="Flood B."/>
            <person name="Bailey J."/>
            <person name="Amann R."/>
            <person name="Mussmann M."/>
        </authorList>
    </citation>
    <scope>NUCLEOTIDE SEQUENCE [LARGE SCALE GENOMIC DNA]</scope>
    <source>
        <strain evidence="2 3">THI036</strain>
    </source>
</reference>
<dbReference type="AlphaFoldDB" id="A0A176S5A4"/>
<sequence>MDEKDFDNLRQRELEEGVQKGERNKALETARKMLAKGYDLAEIAELTGLSPDDLATL</sequence>
<dbReference type="Proteomes" id="UP000076962">
    <property type="component" value="Unassembled WGS sequence"/>
</dbReference>
<accession>A0A176S5A4</accession>
<feature type="region of interest" description="Disordered" evidence="1">
    <location>
        <begin position="1"/>
        <end position="21"/>
    </location>
</feature>
<protein>
    <recommendedName>
        <fullName evidence="4">Transposase</fullName>
    </recommendedName>
</protein>
<name>A0A176S5A4_9GAMM</name>
<evidence type="ECO:0000313" key="3">
    <source>
        <dbReference type="Proteomes" id="UP000076962"/>
    </source>
</evidence>
<evidence type="ECO:0000256" key="1">
    <source>
        <dbReference type="SAM" id="MobiDB-lite"/>
    </source>
</evidence>
<keyword evidence="3" id="KW-1185">Reference proteome</keyword>
<evidence type="ECO:0000313" key="2">
    <source>
        <dbReference type="EMBL" id="OAD23137.1"/>
    </source>
</evidence>